<dbReference type="InterPro" id="IPR001789">
    <property type="entry name" value="Sig_transdc_resp-reg_receiver"/>
</dbReference>
<dbReference type="GO" id="GO:0003700">
    <property type="term" value="F:DNA-binding transcription factor activity"/>
    <property type="evidence" value="ECO:0007669"/>
    <property type="project" value="InterPro"/>
</dbReference>
<proteinExistence type="predicted"/>
<gene>
    <name evidence="11" type="ORF">NQZ67_24690</name>
</gene>
<keyword evidence="2" id="KW-0963">Cytoplasm</keyword>
<dbReference type="SMART" id="SM00448">
    <property type="entry name" value="REC"/>
    <property type="match status" value="1"/>
</dbReference>
<keyword evidence="6" id="KW-0238">DNA-binding</keyword>
<dbReference type="InterPro" id="IPR051552">
    <property type="entry name" value="HptR"/>
</dbReference>
<dbReference type="AlphaFoldDB" id="A0A9X2MVJ3"/>
<dbReference type="Gene3D" id="1.10.10.60">
    <property type="entry name" value="Homeodomain-like"/>
    <property type="match status" value="2"/>
</dbReference>
<keyword evidence="4" id="KW-0902">Two-component regulatory system</keyword>
<dbReference type="PANTHER" id="PTHR42713:SF3">
    <property type="entry name" value="TRANSCRIPTIONAL REGULATORY PROTEIN HPTR"/>
    <property type="match status" value="1"/>
</dbReference>
<evidence type="ECO:0000259" key="10">
    <source>
        <dbReference type="PROSITE" id="PS50110"/>
    </source>
</evidence>
<dbReference type="Proteomes" id="UP001141950">
    <property type="component" value="Unassembled WGS sequence"/>
</dbReference>
<dbReference type="InterPro" id="IPR009057">
    <property type="entry name" value="Homeodomain-like_sf"/>
</dbReference>
<evidence type="ECO:0000256" key="7">
    <source>
        <dbReference type="ARBA" id="ARBA00023163"/>
    </source>
</evidence>
<comment type="subcellular location">
    <subcellularLocation>
        <location evidence="1">Cytoplasm</location>
    </subcellularLocation>
</comment>
<dbReference type="RefSeq" id="WP_257451233.1">
    <property type="nucleotide sequence ID" value="NZ_JANIPJ010000023.1"/>
</dbReference>
<dbReference type="CDD" id="cd17536">
    <property type="entry name" value="REC_YesN-like"/>
    <property type="match status" value="1"/>
</dbReference>
<evidence type="ECO:0000256" key="1">
    <source>
        <dbReference type="ARBA" id="ARBA00004496"/>
    </source>
</evidence>
<sequence length="508" mass="58440">MYSVLIAEDSKPILRNIKMLLESSELPIRVAATASNGEEALALLRQQPVDILITDIRMPKMDGLALIEQSKEITPELKVVLVSSYSDFEYTRKAINLQVFDYLLKPVERKSLIEVMERMIGQLNETREDRLAAFRGIVDPGFLTDMRLGDDFFAHNTKLVLLIGRQPFTARFAAAETNALQHDLSRVCSPHPCWLFPLDKPERYLLLAEEGLRDKYSSASECMSAISAELQSLGLQACMAASLQPVELAELRSHYEKLEQGMADELRLASPLLLDIQYRFRQSREDDRVIPTFMEMIQQRHKEQFRLKLAELLRRWRSDNVHAARLEELLVAVSEAFANASESDNELSELAELEAEARELLELDSYELFCDSVLEWTDAQFDLLLARTRKSAEELFAQIENHMELHKYSQLSMTELAKKFHVSPSYISRIIKRYTNSTFVHHYMKMKIDEACRLIRSKPEMKVKELSDALSFSDQHYFSKVFKEYTGYSPTDFKEKVKAKPDGESGEV</sequence>
<organism evidence="11 12">
    <name type="scientific">Paenibacillus soyae</name>
    <dbReference type="NCBI Taxonomy" id="2969249"/>
    <lineage>
        <taxon>Bacteria</taxon>
        <taxon>Bacillati</taxon>
        <taxon>Bacillota</taxon>
        <taxon>Bacilli</taxon>
        <taxon>Bacillales</taxon>
        <taxon>Paenibacillaceae</taxon>
        <taxon>Paenibacillus</taxon>
    </lineage>
</organism>
<feature type="modified residue" description="4-aspartylphosphate" evidence="8">
    <location>
        <position position="55"/>
    </location>
</feature>
<evidence type="ECO:0000313" key="12">
    <source>
        <dbReference type="Proteomes" id="UP001141950"/>
    </source>
</evidence>
<dbReference type="GO" id="GO:0005737">
    <property type="term" value="C:cytoplasm"/>
    <property type="evidence" value="ECO:0007669"/>
    <property type="project" value="UniProtKB-SubCell"/>
</dbReference>
<evidence type="ECO:0000256" key="4">
    <source>
        <dbReference type="ARBA" id="ARBA00023012"/>
    </source>
</evidence>
<keyword evidence="12" id="KW-1185">Reference proteome</keyword>
<name>A0A9X2MVJ3_9BACL</name>
<dbReference type="GO" id="GO:0043565">
    <property type="term" value="F:sequence-specific DNA binding"/>
    <property type="evidence" value="ECO:0007669"/>
    <property type="project" value="InterPro"/>
</dbReference>
<dbReference type="GO" id="GO:0000160">
    <property type="term" value="P:phosphorelay signal transduction system"/>
    <property type="evidence" value="ECO:0007669"/>
    <property type="project" value="UniProtKB-KW"/>
</dbReference>
<dbReference type="PROSITE" id="PS01124">
    <property type="entry name" value="HTH_ARAC_FAMILY_2"/>
    <property type="match status" value="1"/>
</dbReference>
<feature type="domain" description="Response regulatory" evidence="10">
    <location>
        <begin position="3"/>
        <end position="120"/>
    </location>
</feature>
<dbReference type="EMBL" id="JANIPJ010000023">
    <property type="protein sequence ID" value="MCR2807089.1"/>
    <property type="molecule type" value="Genomic_DNA"/>
</dbReference>
<dbReference type="SMART" id="SM00342">
    <property type="entry name" value="HTH_ARAC"/>
    <property type="match status" value="1"/>
</dbReference>
<dbReference type="PROSITE" id="PS50110">
    <property type="entry name" value="RESPONSE_REGULATORY"/>
    <property type="match status" value="1"/>
</dbReference>
<dbReference type="InterPro" id="IPR018060">
    <property type="entry name" value="HTH_AraC"/>
</dbReference>
<comment type="caution">
    <text evidence="11">The sequence shown here is derived from an EMBL/GenBank/DDBJ whole genome shotgun (WGS) entry which is preliminary data.</text>
</comment>
<evidence type="ECO:0000256" key="2">
    <source>
        <dbReference type="ARBA" id="ARBA00022490"/>
    </source>
</evidence>
<feature type="domain" description="HTH araC/xylS-type" evidence="9">
    <location>
        <begin position="393"/>
        <end position="496"/>
    </location>
</feature>
<dbReference type="InterPro" id="IPR011006">
    <property type="entry name" value="CheY-like_superfamily"/>
</dbReference>
<evidence type="ECO:0000313" key="11">
    <source>
        <dbReference type="EMBL" id="MCR2807089.1"/>
    </source>
</evidence>
<dbReference type="Gene3D" id="3.40.50.2300">
    <property type="match status" value="1"/>
</dbReference>
<dbReference type="Pfam" id="PF00072">
    <property type="entry name" value="Response_reg"/>
    <property type="match status" value="1"/>
</dbReference>
<accession>A0A9X2MVJ3</accession>
<dbReference type="Pfam" id="PF12833">
    <property type="entry name" value="HTH_18"/>
    <property type="match status" value="1"/>
</dbReference>
<dbReference type="PANTHER" id="PTHR42713">
    <property type="entry name" value="HISTIDINE KINASE-RELATED"/>
    <property type="match status" value="1"/>
</dbReference>
<evidence type="ECO:0000256" key="6">
    <source>
        <dbReference type="ARBA" id="ARBA00023125"/>
    </source>
</evidence>
<protein>
    <submittedName>
        <fullName evidence="11">Response regulator</fullName>
    </submittedName>
</protein>
<keyword evidence="5" id="KW-0805">Transcription regulation</keyword>
<dbReference type="SUPFAM" id="SSF46689">
    <property type="entry name" value="Homeodomain-like"/>
    <property type="match status" value="1"/>
</dbReference>
<keyword evidence="3 8" id="KW-0597">Phosphoprotein</keyword>
<reference evidence="11" key="1">
    <citation type="submission" date="2022-08" db="EMBL/GenBank/DDBJ databases">
        <title>The genomic sequence of strain Paenibacillus sp. SCIV0701.</title>
        <authorList>
            <person name="Zhao H."/>
        </authorList>
    </citation>
    <scope>NUCLEOTIDE SEQUENCE</scope>
    <source>
        <strain evidence="11">SCIV0701</strain>
    </source>
</reference>
<evidence type="ECO:0000256" key="8">
    <source>
        <dbReference type="PROSITE-ProRule" id="PRU00169"/>
    </source>
</evidence>
<keyword evidence="7" id="KW-0804">Transcription</keyword>
<evidence type="ECO:0000256" key="3">
    <source>
        <dbReference type="ARBA" id="ARBA00022553"/>
    </source>
</evidence>
<dbReference type="SUPFAM" id="SSF52172">
    <property type="entry name" value="CheY-like"/>
    <property type="match status" value="1"/>
</dbReference>
<evidence type="ECO:0000256" key="5">
    <source>
        <dbReference type="ARBA" id="ARBA00023015"/>
    </source>
</evidence>
<evidence type="ECO:0000259" key="9">
    <source>
        <dbReference type="PROSITE" id="PS01124"/>
    </source>
</evidence>